<dbReference type="AlphaFoldDB" id="A0A1J5QDW9"/>
<feature type="domain" description="EamA" evidence="6">
    <location>
        <begin position="150"/>
        <end position="279"/>
    </location>
</feature>
<evidence type="ECO:0000256" key="4">
    <source>
        <dbReference type="ARBA" id="ARBA00023136"/>
    </source>
</evidence>
<evidence type="ECO:0000313" key="7">
    <source>
        <dbReference type="EMBL" id="OIQ78207.1"/>
    </source>
</evidence>
<comment type="subcellular location">
    <subcellularLocation>
        <location evidence="1">Membrane</location>
        <topology evidence="1">Multi-pass membrane protein</topology>
    </subcellularLocation>
</comment>
<keyword evidence="3 5" id="KW-1133">Transmembrane helix</keyword>
<feature type="domain" description="EamA" evidence="6">
    <location>
        <begin position="11"/>
        <end position="137"/>
    </location>
</feature>
<gene>
    <name evidence="7" type="ORF">GALL_400900</name>
</gene>
<accession>A0A1J5QDW9</accession>
<organism evidence="7">
    <name type="scientific">mine drainage metagenome</name>
    <dbReference type="NCBI Taxonomy" id="410659"/>
    <lineage>
        <taxon>unclassified sequences</taxon>
        <taxon>metagenomes</taxon>
        <taxon>ecological metagenomes</taxon>
    </lineage>
</organism>
<feature type="transmembrane region" description="Helical" evidence="5">
    <location>
        <begin position="93"/>
        <end position="111"/>
    </location>
</feature>
<keyword evidence="2 5" id="KW-0812">Transmembrane</keyword>
<dbReference type="InterPro" id="IPR037185">
    <property type="entry name" value="EmrE-like"/>
</dbReference>
<dbReference type="InterPro" id="IPR000620">
    <property type="entry name" value="EamA_dom"/>
</dbReference>
<evidence type="ECO:0000256" key="5">
    <source>
        <dbReference type="SAM" id="Phobius"/>
    </source>
</evidence>
<evidence type="ECO:0000256" key="3">
    <source>
        <dbReference type="ARBA" id="ARBA00022989"/>
    </source>
</evidence>
<feature type="transmembrane region" description="Helical" evidence="5">
    <location>
        <begin position="123"/>
        <end position="139"/>
    </location>
</feature>
<feature type="transmembrane region" description="Helical" evidence="5">
    <location>
        <begin position="265"/>
        <end position="282"/>
    </location>
</feature>
<keyword evidence="4 5" id="KW-0472">Membrane</keyword>
<evidence type="ECO:0000256" key="2">
    <source>
        <dbReference type="ARBA" id="ARBA00022692"/>
    </source>
</evidence>
<name>A0A1J5QDW9_9ZZZZ</name>
<dbReference type="SUPFAM" id="SSF103481">
    <property type="entry name" value="Multidrug resistance efflux transporter EmrE"/>
    <property type="match status" value="2"/>
</dbReference>
<proteinExistence type="predicted"/>
<dbReference type="PANTHER" id="PTHR32322">
    <property type="entry name" value="INNER MEMBRANE TRANSPORTER"/>
    <property type="match status" value="1"/>
</dbReference>
<dbReference type="InterPro" id="IPR050638">
    <property type="entry name" value="AA-Vitamin_Transporters"/>
</dbReference>
<evidence type="ECO:0000259" key="6">
    <source>
        <dbReference type="Pfam" id="PF00892"/>
    </source>
</evidence>
<dbReference type="EMBL" id="MLJW01001447">
    <property type="protein sequence ID" value="OIQ78207.1"/>
    <property type="molecule type" value="Genomic_DNA"/>
</dbReference>
<feature type="transmembrane region" description="Helical" evidence="5">
    <location>
        <begin position="7"/>
        <end position="27"/>
    </location>
</feature>
<feature type="transmembrane region" description="Helical" evidence="5">
    <location>
        <begin position="210"/>
        <end position="232"/>
    </location>
</feature>
<comment type="caution">
    <text evidence="7">The sequence shown here is derived from an EMBL/GenBank/DDBJ whole genome shotgun (WGS) entry which is preliminary data.</text>
</comment>
<feature type="transmembrane region" description="Helical" evidence="5">
    <location>
        <begin position="59"/>
        <end position="81"/>
    </location>
</feature>
<sequence length="297" mass="31612">MTRRDYTLFGLLCVIWGIPYLFIKFALVDFSPATIVLLRTSIAALIMVPIAIARGELKLALKAFPLVLVFALVEMAGPWLLLNDAETRISSGLGALMIATTPLMGTLIGAFLGDRSAWHSTRLYGLALGFAGVVGLVWLDLSQGHADVRSIIQLVIVSFGYAAAPTMAARKLAHVSTFGVIALSVAIVAVIYLIPGIYTWPSHTPSAKAVSSVLVLGVVCTALAFFIFFTLLERMGAVRITLVTYINPAVAVALGIIFLSEPITIGTVIGFPLVLIGSWYATKRPTAAHTPLAAQST</sequence>
<reference evidence="7" key="1">
    <citation type="submission" date="2016-10" db="EMBL/GenBank/DDBJ databases">
        <title>Sequence of Gallionella enrichment culture.</title>
        <authorList>
            <person name="Poehlein A."/>
            <person name="Muehling M."/>
            <person name="Daniel R."/>
        </authorList>
    </citation>
    <scope>NUCLEOTIDE SEQUENCE</scope>
</reference>
<dbReference type="PANTHER" id="PTHR32322:SF2">
    <property type="entry name" value="EAMA DOMAIN-CONTAINING PROTEIN"/>
    <property type="match status" value="1"/>
</dbReference>
<protein>
    <submittedName>
        <fullName evidence="7">Putative DMT superfamily transporter inner membrane protein</fullName>
    </submittedName>
</protein>
<dbReference type="Pfam" id="PF00892">
    <property type="entry name" value="EamA"/>
    <property type="match status" value="2"/>
</dbReference>
<feature type="transmembrane region" description="Helical" evidence="5">
    <location>
        <begin position="239"/>
        <end position="259"/>
    </location>
</feature>
<feature type="transmembrane region" description="Helical" evidence="5">
    <location>
        <begin position="175"/>
        <end position="198"/>
    </location>
</feature>
<feature type="transmembrane region" description="Helical" evidence="5">
    <location>
        <begin position="33"/>
        <end position="52"/>
    </location>
</feature>
<dbReference type="GO" id="GO:0016020">
    <property type="term" value="C:membrane"/>
    <property type="evidence" value="ECO:0007669"/>
    <property type="project" value="UniProtKB-SubCell"/>
</dbReference>
<evidence type="ECO:0000256" key="1">
    <source>
        <dbReference type="ARBA" id="ARBA00004141"/>
    </source>
</evidence>
<feature type="transmembrane region" description="Helical" evidence="5">
    <location>
        <begin position="151"/>
        <end position="168"/>
    </location>
</feature>